<dbReference type="EMBL" id="CAADFF010000111">
    <property type="protein sequence ID" value="VFJ97952.1"/>
    <property type="molecule type" value="Genomic_DNA"/>
</dbReference>
<reference evidence="2" key="1">
    <citation type="submission" date="2019-02" db="EMBL/GenBank/DDBJ databases">
        <authorList>
            <person name="Gruber-Vodicka R. H."/>
            <person name="Seah K. B. B."/>
        </authorList>
    </citation>
    <scope>NUCLEOTIDE SEQUENCE</scope>
    <source>
        <strain evidence="2">BECK_M7</strain>
    </source>
</reference>
<keyword evidence="1" id="KW-0812">Transmembrane</keyword>
<keyword evidence="1" id="KW-1133">Transmembrane helix</keyword>
<organism evidence="2">
    <name type="scientific">Candidatus Kentrum sp. LFY</name>
    <dbReference type="NCBI Taxonomy" id="2126342"/>
    <lineage>
        <taxon>Bacteria</taxon>
        <taxon>Pseudomonadati</taxon>
        <taxon>Pseudomonadota</taxon>
        <taxon>Gammaproteobacteria</taxon>
        <taxon>Candidatus Kentrum</taxon>
    </lineage>
</organism>
<gene>
    <name evidence="2" type="ORF">BECKLFY1418B_GA0070995_11112</name>
</gene>
<evidence type="ECO:0000256" key="1">
    <source>
        <dbReference type="SAM" id="Phobius"/>
    </source>
</evidence>
<feature type="transmembrane region" description="Helical" evidence="1">
    <location>
        <begin position="54"/>
        <end position="76"/>
    </location>
</feature>
<name>A0A450UZJ9_9GAMM</name>
<protein>
    <recommendedName>
        <fullName evidence="3">DUF1640 domain-containing protein</fullName>
    </recommendedName>
</protein>
<sequence length="77" mass="8421">MSAITFDTLKFTKRLMGAGASPELAEATAEAFKDASGEANLVTKTDLDELEYRLIIKMGAMFITNILVLSALYKLFV</sequence>
<proteinExistence type="predicted"/>
<accession>A0A450UZJ9</accession>
<evidence type="ECO:0008006" key="3">
    <source>
        <dbReference type="Google" id="ProtNLM"/>
    </source>
</evidence>
<keyword evidence="1" id="KW-0472">Membrane</keyword>
<evidence type="ECO:0000313" key="2">
    <source>
        <dbReference type="EMBL" id="VFJ97952.1"/>
    </source>
</evidence>
<dbReference type="AlphaFoldDB" id="A0A450UZJ9"/>